<feature type="non-terminal residue" evidence="1">
    <location>
        <position position="1"/>
    </location>
</feature>
<dbReference type="Proteomes" id="UP000789525">
    <property type="component" value="Unassembled WGS sequence"/>
</dbReference>
<evidence type="ECO:0000313" key="1">
    <source>
        <dbReference type="EMBL" id="CAG8764045.1"/>
    </source>
</evidence>
<comment type="caution">
    <text evidence="1">The sequence shown here is derived from an EMBL/GenBank/DDBJ whole genome shotgun (WGS) entry which is preliminary data.</text>
</comment>
<sequence length="46" mass="5079">RYLQGEDPVPSWWSIGSVDCPKALVCLPLPPYIVTKLTGSHERIVG</sequence>
<accession>A0ACA9QSW2</accession>
<keyword evidence="2" id="KW-1185">Reference proteome</keyword>
<dbReference type="EMBL" id="CAJVPT010060653">
    <property type="protein sequence ID" value="CAG8764045.1"/>
    <property type="molecule type" value="Genomic_DNA"/>
</dbReference>
<name>A0ACA9QSW2_9GLOM</name>
<gene>
    <name evidence="1" type="ORF">ACOLOM_LOCUS13349</name>
</gene>
<reference evidence="1" key="1">
    <citation type="submission" date="2021-06" db="EMBL/GenBank/DDBJ databases">
        <authorList>
            <person name="Kallberg Y."/>
            <person name="Tangrot J."/>
            <person name="Rosling A."/>
        </authorList>
    </citation>
    <scope>NUCLEOTIDE SEQUENCE</scope>
    <source>
        <strain evidence="1">CL356</strain>
    </source>
</reference>
<evidence type="ECO:0000313" key="2">
    <source>
        <dbReference type="Proteomes" id="UP000789525"/>
    </source>
</evidence>
<protein>
    <submittedName>
        <fullName evidence="1">3762_t:CDS:1</fullName>
    </submittedName>
</protein>
<organism evidence="1 2">
    <name type="scientific">Acaulospora colombiana</name>
    <dbReference type="NCBI Taxonomy" id="27376"/>
    <lineage>
        <taxon>Eukaryota</taxon>
        <taxon>Fungi</taxon>
        <taxon>Fungi incertae sedis</taxon>
        <taxon>Mucoromycota</taxon>
        <taxon>Glomeromycotina</taxon>
        <taxon>Glomeromycetes</taxon>
        <taxon>Diversisporales</taxon>
        <taxon>Acaulosporaceae</taxon>
        <taxon>Acaulospora</taxon>
    </lineage>
</organism>
<proteinExistence type="predicted"/>